<dbReference type="InterPro" id="IPR003329">
    <property type="entry name" value="Cytidylyl_trans"/>
</dbReference>
<dbReference type="GO" id="GO:0032259">
    <property type="term" value="P:methylation"/>
    <property type="evidence" value="ECO:0007669"/>
    <property type="project" value="UniProtKB-KW"/>
</dbReference>
<keyword evidence="2" id="KW-0808">Transferase</keyword>
<dbReference type="Gene3D" id="3.90.550.10">
    <property type="entry name" value="Spore Coat Polysaccharide Biosynthesis Protein SpsA, Chain A"/>
    <property type="match status" value="1"/>
</dbReference>
<dbReference type="AlphaFoldDB" id="A0A9X4JUF8"/>
<dbReference type="InterPro" id="IPR013216">
    <property type="entry name" value="Methyltransf_11"/>
</dbReference>
<dbReference type="CDD" id="cd02440">
    <property type="entry name" value="AdoMet_MTases"/>
    <property type="match status" value="1"/>
</dbReference>
<evidence type="ECO:0000313" key="3">
    <source>
        <dbReference type="Proteomes" id="UP001154312"/>
    </source>
</evidence>
<dbReference type="GO" id="GO:0008757">
    <property type="term" value="F:S-adenosylmethionine-dependent methyltransferase activity"/>
    <property type="evidence" value="ECO:0007669"/>
    <property type="project" value="InterPro"/>
</dbReference>
<dbReference type="InterPro" id="IPR029044">
    <property type="entry name" value="Nucleotide-diphossugar_trans"/>
</dbReference>
<dbReference type="SUPFAM" id="SSF53448">
    <property type="entry name" value="Nucleotide-diphospho-sugar transferases"/>
    <property type="match status" value="1"/>
</dbReference>
<evidence type="ECO:0000259" key="1">
    <source>
        <dbReference type="Pfam" id="PF08241"/>
    </source>
</evidence>
<protein>
    <submittedName>
        <fullName evidence="2">Methyltransferase domain-containing protein</fullName>
    </submittedName>
</protein>
<dbReference type="Proteomes" id="UP001154312">
    <property type="component" value="Unassembled WGS sequence"/>
</dbReference>
<dbReference type="PANTHER" id="PTHR43861">
    <property type="entry name" value="TRANS-ACONITATE 2-METHYLTRANSFERASE-RELATED"/>
    <property type="match status" value="1"/>
</dbReference>
<dbReference type="Pfam" id="PF02348">
    <property type="entry name" value="CTP_transf_3"/>
    <property type="match status" value="1"/>
</dbReference>
<feature type="domain" description="Methyltransferase type 11" evidence="1">
    <location>
        <begin position="236"/>
        <end position="330"/>
    </location>
</feature>
<dbReference type="EMBL" id="JAKOAV010000024">
    <property type="protein sequence ID" value="MDF9409145.1"/>
    <property type="molecule type" value="Genomic_DNA"/>
</dbReference>
<dbReference type="Gene3D" id="3.40.50.150">
    <property type="entry name" value="Vaccinia Virus protein VP39"/>
    <property type="match status" value="1"/>
</dbReference>
<reference evidence="2" key="1">
    <citation type="submission" date="2022-02" db="EMBL/GenBank/DDBJ databases">
        <authorList>
            <person name="Leng L."/>
        </authorList>
    </citation>
    <scope>NUCLEOTIDE SEQUENCE</scope>
    <source>
        <strain evidence="2">JI</strain>
    </source>
</reference>
<gene>
    <name evidence="2" type="ORF">L7E55_12395</name>
</gene>
<name>A0A9X4JUF8_9FIRM</name>
<comment type="caution">
    <text evidence="2">The sequence shown here is derived from an EMBL/GenBank/DDBJ whole genome shotgun (WGS) entry which is preliminary data.</text>
</comment>
<proteinExistence type="predicted"/>
<dbReference type="Pfam" id="PF08241">
    <property type="entry name" value="Methyltransf_11"/>
    <property type="match status" value="1"/>
</dbReference>
<organism evidence="2 3">
    <name type="scientific">Pelotomaculum isophthalicicum JI</name>
    <dbReference type="NCBI Taxonomy" id="947010"/>
    <lineage>
        <taxon>Bacteria</taxon>
        <taxon>Bacillati</taxon>
        <taxon>Bacillota</taxon>
        <taxon>Clostridia</taxon>
        <taxon>Eubacteriales</taxon>
        <taxon>Desulfotomaculaceae</taxon>
        <taxon>Pelotomaculum</taxon>
    </lineage>
</organism>
<keyword evidence="3" id="KW-1185">Reference proteome</keyword>
<dbReference type="SUPFAM" id="SSF53335">
    <property type="entry name" value="S-adenosyl-L-methionine-dependent methyltransferases"/>
    <property type="match status" value="1"/>
</dbReference>
<dbReference type="RefSeq" id="WP_277444590.1">
    <property type="nucleotide sequence ID" value="NZ_JAKOAV010000024.1"/>
</dbReference>
<keyword evidence="2" id="KW-0489">Methyltransferase</keyword>
<accession>A0A9X4JUF8</accession>
<evidence type="ECO:0000313" key="2">
    <source>
        <dbReference type="EMBL" id="MDF9409145.1"/>
    </source>
</evidence>
<dbReference type="InterPro" id="IPR029063">
    <property type="entry name" value="SAM-dependent_MTases_sf"/>
</dbReference>
<sequence length="397" mass="44526">MKIIGIIQAHAKTFAGGPAMVLQKVEEETIIEMVINRLKKIKRLNEIVIAVPDVKENLVFQEIANKKNVKCFMGNKDDVCIRLTDCAEKYEADVIVHVIGNEILLNPDVLENMIKILGTVNLEAVLLSQSPFLGGGSVITYKALKKACDLIHQPGVDNSYIIRPMAYIRLNTDKFNLKIIDPVLPSEYEIEKAKEILLNVLEEATDVDLKNADKRDLSISKYEFAIKYLLPTDTVLDVACASGGGTYLLSAYCEKAIGVDISVKDVEKANNRYNNDNLRFYVGDATNLNFLQDKTIDKITSFDTIEHIKNDLGYAQELGRVLKDGGLLIISTPRKIGDYIINPYHVREYTKKELSDVLDKGGFTVYEYNSLLQYTISKGENNESEGFLWVCGKKTAR</sequence>